<dbReference type="Gene3D" id="3.40.190.290">
    <property type="match status" value="1"/>
</dbReference>
<evidence type="ECO:0000313" key="6">
    <source>
        <dbReference type="EMBL" id="CAB3756516.1"/>
    </source>
</evidence>
<dbReference type="SUPFAM" id="SSF46785">
    <property type="entry name" value="Winged helix' DNA-binding domain"/>
    <property type="match status" value="1"/>
</dbReference>
<evidence type="ECO:0000259" key="5">
    <source>
        <dbReference type="PROSITE" id="PS50931"/>
    </source>
</evidence>
<keyword evidence="2" id="KW-0805">Transcription regulation</keyword>
<feature type="domain" description="HTH lysR-type" evidence="5">
    <location>
        <begin position="9"/>
        <end position="66"/>
    </location>
</feature>
<dbReference type="InterPro" id="IPR005119">
    <property type="entry name" value="LysR_subst-bd"/>
</dbReference>
<proteinExistence type="inferred from homology"/>
<evidence type="ECO:0000256" key="3">
    <source>
        <dbReference type="ARBA" id="ARBA00023125"/>
    </source>
</evidence>
<dbReference type="Gene3D" id="1.10.10.10">
    <property type="entry name" value="Winged helix-like DNA-binding domain superfamily/Winged helix DNA-binding domain"/>
    <property type="match status" value="1"/>
</dbReference>
<dbReference type="Pfam" id="PF03466">
    <property type="entry name" value="LysR_substrate"/>
    <property type="match status" value="1"/>
</dbReference>
<dbReference type="Pfam" id="PF00126">
    <property type="entry name" value="HTH_1"/>
    <property type="match status" value="1"/>
</dbReference>
<dbReference type="EMBL" id="CADIKF010000016">
    <property type="protein sequence ID" value="CAB3756516.1"/>
    <property type="molecule type" value="Genomic_DNA"/>
</dbReference>
<evidence type="ECO:0000313" key="7">
    <source>
        <dbReference type="Proteomes" id="UP000494329"/>
    </source>
</evidence>
<reference evidence="6 7" key="1">
    <citation type="submission" date="2020-04" db="EMBL/GenBank/DDBJ databases">
        <authorList>
            <person name="De Canck E."/>
        </authorList>
    </citation>
    <scope>NUCLEOTIDE SEQUENCE [LARGE SCALE GENOMIC DNA]</scope>
    <source>
        <strain evidence="6 7">LMG 29739</strain>
    </source>
</reference>
<dbReference type="InterPro" id="IPR036388">
    <property type="entry name" value="WH-like_DNA-bd_sf"/>
</dbReference>
<evidence type="ECO:0000256" key="1">
    <source>
        <dbReference type="ARBA" id="ARBA00009437"/>
    </source>
</evidence>
<dbReference type="InterPro" id="IPR000847">
    <property type="entry name" value="LysR_HTH_N"/>
</dbReference>
<keyword evidence="7" id="KW-1185">Reference proteome</keyword>
<dbReference type="RefSeq" id="WP_175111221.1">
    <property type="nucleotide sequence ID" value="NZ_CADIKF010000016.1"/>
</dbReference>
<gene>
    <name evidence="6" type="ORF">LMG29739_02467</name>
</gene>
<dbReference type="GO" id="GO:0003700">
    <property type="term" value="F:DNA-binding transcription factor activity"/>
    <property type="evidence" value="ECO:0007669"/>
    <property type="project" value="InterPro"/>
</dbReference>
<keyword evidence="4" id="KW-0804">Transcription</keyword>
<dbReference type="Proteomes" id="UP000494329">
    <property type="component" value="Unassembled WGS sequence"/>
</dbReference>
<dbReference type="GO" id="GO:0032993">
    <property type="term" value="C:protein-DNA complex"/>
    <property type="evidence" value="ECO:0007669"/>
    <property type="project" value="TreeGrafter"/>
</dbReference>
<organism evidence="6 7">
    <name type="scientific">Paraburkholderia solisilvae</name>
    <dbReference type="NCBI Taxonomy" id="624376"/>
    <lineage>
        <taxon>Bacteria</taxon>
        <taxon>Pseudomonadati</taxon>
        <taxon>Pseudomonadota</taxon>
        <taxon>Betaproteobacteria</taxon>
        <taxon>Burkholderiales</taxon>
        <taxon>Burkholderiaceae</taxon>
        <taxon>Paraburkholderia</taxon>
    </lineage>
</organism>
<accession>A0A6J5DUD6</accession>
<evidence type="ECO:0000256" key="4">
    <source>
        <dbReference type="ARBA" id="ARBA00023163"/>
    </source>
</evidence>
<keyword evidence="3" id="KW-0238">DNA-binding</keyword>
<name>A0A6J5DUD6_9BURK</name>
<dbReference type="GO" id="GO:0003677">
    <property type="term" value="F:DNA binding"/>
    <property type="evidence" value="ECO:0007669"/>
    <property type="project" value="UniProtKB-KW"/>
</dbReference>
<dbReference type="PANTHER" id="PTHR30346">
    <property type="entry name" value="TRANSCRIPTIONAL DUAL REGULATOR HCAR-RELATED"/>
    <property type="match status" value="1"/>
</dbReference>
<comment type="similarity">
    <text evidence="1">Belongs to the LysR transcriptional regulatory family.</text>
</comment>
<dbReference type="PROSITE" id="PS50931">
    <property type="entry name" value="HTH_LYSR"/>
    <property type="match status" value="1"/>
</dbReference>
<dbReference type="AlphaFoldDB" id="A0A6J5DUD6"/>
<protein>
    <recommendedName>
        <fullName evidence="5">HTH lysR-type domain-containing protein</fullName>
    </recommendedName>
</protein>
<evidence type="ECO:0000256" key="2">
    <source>
        <dbReference type="ARBA" id="ARBA00023015"/>
    </source>
</evidence>
<dbReference type="PANTHER" id="PTHR30346:SF0">
    <property type="entry name" value="HCA OPERON TRANSCRIPTIONAL ACTIVATOR HCAR"/>
    <property type="match status" value="1"/>
</dbReference>
<dbReference type="SUPFAM" id="SSF53850">
    <property type="entry name" value="Periplasmic binding protein-like II"/>
    <property type="match status" value="1"/>
</dbReference>
<sequence>MRDRIDEEITFRKLEVLLAYMETENLAKTAEALDVSTVSVHRALHSLEQGMRCALFRHEGRNLKPTDAARTLADVAKEVMALMSDGIRSTREAAGHSSDRLKIGSLYSLTIQTVPDVVIDIKRRRPALQVELVLGSNTELLERLKQGTIDAALMSLPKAEPEIESIPLFEDDIFFAAPAGSPYANQEAIDLRDCRHERFVSLSEGFVTYRGFVEAFRVAGFTPDVAMTVGDIFPLMNLVSGGLGYTLLPGRVRGFFGDKVQFIPLQSQYLMRQTIGLSFVRARERDPNILALMAVCRLSARRTR</sequence>
<dbReference type="InterPro" id="IPR036390">
    <property type="entry name" value="WH_DNA-bd_sf"/>
</dbReference>